<dbReference type="AlphaFoldDB" id="A0A9P8SGS6"/>
<evidence type="ECO:0000256" key="1">
    <source>
        <dbReference type="SAM" id="MobiDB-lite"/>
    </source>
</evidence>
<dbReference type="PANTHER" id="PTHR39606">
    <property type="entry name" value="SURFACE PROTEIN, PUTATIVE-RELATED"/>
    <property type="match status" value="1"/>
</dbReference>
<keyword evidence="3" id="KW-1185">Reference proteome</keyword>
<dbReference type="RefSeq" id="XP_044717774.1">
    <property type="nucleotide sequence ID" value="XM_044866887.1"/>
</dbReference>
<protein>
    <submittedName>
        <fullName evidence="2">Uncharacterized protein</fullName>
    </submittedName>
</protein>
<comment type="caution">
    <text evidence="2">The sequence shown here is derived from an EMBL/GenBank/DDBJ whole genome shotgun (WGS) entry which is preliminary data.</text>
</comment>
<organism evidence="2 3">
    <name type="scientific">Hirsutella rhossiliensis</name>
    <dbReference type="NCBI Taxonomy" id="111463"/>
    <lineage>
        <taxon>Eukaryota</taxon>
        <taxon>Fungi</taxon>
        <taxon>Dikarya</taxon>
        <taxon>Ascomycota</taxon>
        <taxon>Pezizomycotina</taxon>
        <taxon>Sordariomycetes</taxon>
        <taxon>Hypocreomycetidae</taxon>
        <taxon>Hypocreales</taxon>
        <taxon>Ophiocordycipitaceae</taxon>
        <taxon>Hirsutella</taxon>
    </lineage>
</organism>
<feature type="compositionally biased region" description="Basic and acidic residues" evidence="1">
    <location>
        <begin position="186"/>
        <end position="212"/>
    </location>
</feature>
<gene>
    <name evidence="2" type="ORF">HRG_08416</name>
</gene>
<sequence length="212" mass="21667">MTGTHAKPQHNPNLPGPAPNTAGPHRHDWLNRLDPTVDSMTSGVQVTGPGVHGPGREPGFGRTPASTHVNQSGVGTAGAASSAAQRQDYAGEYGARHDSKLGNTVDPRVDASRQSVPGVSSGPAAGVREGTYGPHDSRAANALDPRVDSDLDSRGAGATMHGGSAPYPGAASAVSSGPAPKTAGKHRSDWANRLDPTVDSKPRHDYTGVRNA</sequence>
<evidence type="ECO:0000313" key="3">
    <source>
        <dbReference type="Proteomes" id="UP000824596"/>
    </source>
</evidence>
<evidence type="ECO:0000313" key="2">
    <source>
        <dbReference type="EMBL" id="KAH0960261.1"/>
    </source>
</evidence>
<name>A0A9P8SGS6_9HYPO</name>
<dbReference type="Proteomes" id="UP000824596">
    <property type="component" value="Unassembled WGS sequence"/>
</dbReference>
<dbReference type="PANTHER" id="PTHR39606:SF1">
    <property type="entry name" value="CELL SURFACE PROTEIN"/>
    <property type="match status" value="1"/>
</dbReference>
<dbReference type="OrthoDB" id="2590867at2759"/>
<dbReference type="GeneID" id="68357545"/>
<reference evidence="2" key="1">
    <citation type="submission" date="2021-09" db="EMBL/GenBank/DDBJ databases">
        <title>A high-quality genome of the endoparasitic fungus Hirsutella rhossiliensis with a comparison of Hirsutella genomes reveals transposable elements contributing to genome size variation.</title>
        <authorList>
            <person name="Lin R."/>
            <person name="Jiao Y."/>
            <person name="Sun X."/>
            <person name="Ling J."/>
            <person name="Xie B."/>
            <person name="Cheng X."/>
        </authorList>
    </citation>
    <scope>NUCLEOTIDE SEQUENCE</scope>
    <source>
        <strain evidence="2">HR02</strain>
    </source>
</reference>
<dbReference type="EMBL" id="JAIZPD010000010">
    <property type="protein sequence ID" value="KAH0960261.1"/>
    <property type="molecule type" value="Genomic_DNA"/>
</dbReference>
<proteinExistence type="predicted"/>
<accession>A0A9P8SGS6</accession>
<feature type="region of interest" description="Disordered" evidence="1">
    <location>
        <begin position="1"/>
        <end position="212"/>
    </location>
</feature>
<feature type="compositionally biased region" description="Low complexity" evidence="1">
    <location>
        <begin position="72"/>
        <end position="84"/>
    </location>
</feature>
<feature type="compositionally biased region" description="Low complexity" evidence="1">
    <location>
        <begin position="162"/>
        <end position="180"/>
    </location>
</feature>